<evidence type="ECO:0000313" key="2">
    <source>
        <dbReference type="Proteomes" id="UP000325315"/>
    </source>
</evidence>
<dbReference type="InterPro" id="IPR043128">
    <property type="entry name" value="Rev_trsase/Diguanyl_cyclase"/>
</dbReference>
<dbReference type="SUPFAM" id="SSF56672">
    <property type="entry name" value="DNA/RNA polymerases"/>
    <property type="match status" value="1"/>
</dbReference>
<comment type="caution">
    <text evidence="1">The sequence shown here is derived from an EMBL/GenBank/DDBJ whole genome shotgun (WGS) entry which is preliminary data.</text>
</comment>
<proteinExistence type="predicted"/>
<dbReference type="EMBL" id="SMMG02000012">
    <property type="protein sequence ID" value="KAA3455861.1"/>
    <property type="molecule type" value="Genomic_DNA"/>
</dbReference>
<sequence>MSFHGKRMIGIGTLDIMTKYGSHAGFYQRFIKYLSHISKPPNLLLQKETPFVCFKAFEVIKDKNISAPIIIPELAIHYANKMLNMAQCNYTTTKKGILAVVFICQKF</sequence>
<dbReference type="Proteomes" id="UP000325315">
    <property type="component" value="Unassembled WGS sequence"/>
</dbReference>
<accession>A0A5B6UCV5</accession>
<dbReference type="OrthoDB" id="1723412at2759"/>
<name>A0A5B6UCV5_9ROSI</name>
<dbReference type="InterPro" id="IPR043502">
    <property type="entry name" value="DNA/RNA_pol_sf"/>
</dbReference>
<reference evidence="2" key="1">
    <citation type="journal article" date="2019" name="Plant Biotechnol. J.">
        <title>Genome sequencing of the Australian wild diploid species Gossypium australe highlights disease resistance and delayed gland morphogenesis.</title>
        <authorList>
            <person name="Cai Y."/>
            <person name="Cai X."/>
            <person name="Wang Q."/>
            <person name="Wang P."/>
            <person name="Zhang Y."/>
            <person name="Cai C."/>
            <person name="Xu Y."/>
            <person name="Wang K."/>
            <person name="Zhou Z."/>
            <person name="Wang C."/>
            <person name="Geng S."/>
            <person name="Li B."/>
            <person name="Dong Q."/>
            <person name="Hou Y."/>
            <person name="Wang H."/>
            <person name="Ai P."/>
            <person name="Liu Z."/>
            <person name="Yi F."/>
            <person name="Sun M."/>
            <person name="An G."/>
            <person name="Cheng J."/>
            <person name="Zhang Y."/>
            <person name="Shi Q."/>
            <person name="Xie Y."/>
            <person name="Shi X."/>
            <person name="Chang Y."/>
            <person name="Huang F."/>
            <person name="Chen Y."/>
            <person name="Hong S."/>
            <person name="Mi L."/>
            <person name="Sun Q."/>
            <person name="Zhang L."/>
            <person name="Zhou B."/>
            <person name="Peng R."/>
            <person name="Zhang X."/>
            <person name="Liu F."/>
        </authorList>
    </citation>
    <scope>NUCLEOTIDE SEQUENCE [LARGE SCALE GENOMIC DNA]</scope>
    <source>
        <strain evidence="2">cv. PA1801</strain>
    </source>
</reference>
<organism evidence="1 2">
    <name type="scientific">Gossypium australe</name>
    <dbReference type="NCBI Taxonomy" id="47621"/>
    <lineage>
        <taxon>Eukaryota</taxon>
        <taxon>Viridiplantae</taxon>
        <taxon>Streptophyta</taxon>
        <taxon>Embryophyta</taxon>
        <taxon>Tracheophyta</taxon>
        <taxon>Spermatophyta</taxon>
        <taxon>Magnoliopsida</taxon>
        <taxon>eudicotyledons</taxon>
        <taxon>Gunneridae</taxon>
        <taxon>Pentapetalae</taxon>
        <taxon>rosids</taxon>
        <taxon>malvids</taxon>
        <taxon>Malvales</taxon>
        <taxon>Malvaceae</taxon>
        <taxon>Malvoideae</taxon>
        <taxon>Gossypium</taxon>
    </lineage>
</organism>
<evidence type="ECO:0000313" key="1">
    <source>
        <dbReference type="EMBL" id="KAA3455861.1"/>
    </source>
</evidence>
<protein>
    <submittedName>
        <fullName evidence="1">Transposon Ty3-I Gag-Pol polyprotein</fullName>
    </submittedName>
</protein>
<keyword evidence="2" id="KW-1185">Reference proteome</keyword>
<dbReference type="AlphaFoldDB" id="A0A5B6UCV5"/>
<gene>
    <name evidence="1" type="ORF">EPI10_018837</name>
</gene>
<dbReference type="Gene3D" id="3.30.70.270">
    <property type="match status" value="1"/>
</dbReference>